<dbReference type="Proteomes" id="UP000050488">
    <property type="component" value="Unassembled WGS sequence"/>
</dbReference>
<dbReference type="GO" id="GO:0070402">
    <property type="term" value="F:NADPH binding"/>
    <property type="evidence" value="ECO:0007669"/>
    <property type="project" value="TreeGrafter"/>
</dbReference>
<keyword evidence="2 5" id="KW-0560">Oxidoreductase</keyword>
<dbReference type="InterPro" id="IPR020843">
    <property type="entry name" value="ER"/>
</dbReference>
<sequence>MRALLAGPRGLPHLSDVAEPEPGPGEVLVEVQCAGLSQENNSGAILGAQGTGRIIADPDSAFPEGTLVAWAAVPGACAQRVCVPRHRIVAGPQGIAPEVAATMLLPAMMAHVLLHSLHPIEAGSTVLINPADDPVGLLSAQWAHALGARVIAVSPSGEVTPHLEGTTVVKRAHVAPRRAAETEGIDLALHGAGKPGLEHAISSLRRRGMLCLYGNPEQPVKRLSPTDLAAQGSLSLACPVLEDYLEEPDGFRTRSQAVTQAIAEEILTIPLNEVVSPEEAVERWDLLSAEMKTGLVAVRF</sequence>
<feature type="region of interest" description="Disordered" evidence="3">
    <location>
        <begin position="1"/>
        <end position="22"/>
    </location>
</feature>
<gene>
    <name evidence="5" type="primary">qorA</name>
    <name evidence="5" type="ORF">Clow_01938</name>
</gene>
<reference evidence="5 6" key="1">
    <citation type="submission" date="2015-10" db="EMBL/GenBank/DDBJ databases">
        <title>Corynebacteirum lowii and Corynebacterium oculi species nova, derived from human clinical disease and and emended description of Corynebacterium mastiditis.</title>
        <authorList>
            <person name="Bernard K."/>
            <person name="Pacheco A.L."/>
            <person name="Mcdougall C."/>
            <person name="Burtx T."/>
            <person name="Weibe D."/>
            <person name="Tyler S."/>
            <person name="Olson A.B."/>
            <person name="Cnockaert M."/>
            <person name="Eguchi H."/>
            <person name="Kuwahara T."/>
            <person name="Nakayama-Imaohji H."/>
            <person name="Boudewijins M."/>
            <person name="Van Hoecke F."/>
            <person name="Bernier A.-M."/>
            <person name="Vandamme P."/>
        </authorList>
    </citation>
    <scope>NUCLEOTIDE SEQUENCE [LARGE SCALE GENOMIC DNA]</scope>
    <source>
        <strain evidence="5 6">NML 130206</strain>
    </source>
</reference>
<dbReference type="STRING" id="1544413.Clow_01938"/>
<dbReference type="SMART" id="SM00829">
    <property type="entry name" value="PKS_ER"/>
    <property type="match status" value="1"/>
</dbReference>
<dbReference type="Gene3D" id="3.90.180.10">
    <property type="entry name" value="Medium-chain alcohol dehydrogenases, catalytic domain"/>
    <property type="match status" value="1"/>
</dbReference>
<dbReference type="RefSeq" id="WP_055178555.1">
    <property type="nucleotide sequence ID" value="NZ_JAUSQY010000001.1"/>
</dbReference>
<dbReference type="InterPro" id="IPR036291">
    <property type="entry name" value="NAD(P)-bd_dom_sf"/>
</dbReference>
<evidence type="ECO:0000256" key="2">
    <source>
        <dbReference type="ARBA" id="ARBA00023002"/>
    </source>
</evidence>
<dbReference type="PATRIC" id="fig|1544413.3.peg.1941"/>
<dbReference type="AlphaFoldDB" id="A0A0Q0YGR5"/>
<dbReference type="PANTHER" id="PTHR48106">
    <property type="entry name" value="QUINONE OXIDOREDUCTASE PIG3-RELATED"/>
    <property type="match status" value="1"/>
</dbReference>
<keyword evidence="6" id="KW-1185">Reference proteome</keyword>
<dbReference type="EC" id="1.6.5.5" evidence="5"/>
<name>A0A0Q0YGR5_9CORY</name>
<dbReference type="GO" id="GO:0035925">
    <property type="term" value="F:mRNA 3'-UTR AU-rich region binding"/>
    <property type="evidence" value="ECO:0007669"/>
    <property type="project" value="TreeGrafter"/>
</dbReference>
<dbReference type="Gene3D" id="3.40.50.720">
    <property type="entry name" value="NAD(P)-binding Rossmann-like Domain"/>
    <property type="match status" value="1"/>
</dbReference>
<dbReference type="GO" id="GO:0005829">
    <property type="term" value="C:cytosol"/>
    <property type="evidence" value="ECO:0007669"/>
    <property type="project" value="TreeGrafter"/>
</dbReference>
<dbReference type="InterPro" id="IPR011032">
    <property type="entry name" value="GroES-like_sf"/>
</dbReference>
<dbReference type="PANTHER" id="PTHR48106:SF13">
    <property type="entry name" value="QUINONE OXIDOREDUCTASE-RELATED"/>
    <property type="match status" value="1"/>
</dbReference>
<evidence type="ECO:0000256" key="3">
    <source>
        <dbReference type="SAM" id="MobiDB-lite"/>
    </source>
</evidence>
<protein>
    <submittedName>
        <fullName evidence="5">Quinone oxidoreductase 1</fullName>
        <ecNumber evidence="5">1.6.5.5</ecNumber>
    </submittedName>
</protein>
<proteinExistence type="predicted"/>
<dbReference type="SUPFAM" id="SSF51735">
    <property type="entry name" value="NAD(P)-binding Rossmann-fold domains"/>
    <property type="match status" value="1"/>
</dbReference>
<dbReference type="OrthoDB" id="9805883at2"/>
<keyword evidence="1" id="KW-0521">NADP</keyword>
<dbReference type="EMBL" id="LKEV01000006">
    <property type="protein sequence ID" value="KQB85804.1"/>
    <property type="molecule type" value="Genomic_DNA"/>
</dbReference>
<accession>A0A0Q0YGR5</accession>
<dbReference type="SUPFAM" id="SSF50129">
    <property type="entry name" value="GroES-like"/>
    <property type="match status" value="1"/>
</dbReference>
<evidence type="ECO:0000256" key="1">
    <source>
        <dbReference type="ARBA" id="ARBA00022857"/>
    </source>
</evidence>
<dbReference type="GO" id="GO:0003960">
    <property type="term" value="F:quinone reductase (NADPH) activity"/>
    <property type="evidence" value="ECO:0007669"/>
    <property type="project" value="UniProtKB-EC"/>
</dbReference>
<comment type="caution">
    <text evidence="5">The sequence shown here is derived from an EMBL/GenBank/DDBJ whole genome shotgun (WGS) entry which is preliminary data.</text>
</comment>
<dbReference type="InterPro" id="IPR013149">
    <property type="entry name" value="ADH-like_C"/>
</dbReference>
<evidence type="ECO:0000313" key="6">
    <source>
        <dbReference type="Proteomes" id="UP000050488"/>
    </source>
</evidence>
<evidence type="ECO:0000313" key="5">
    <source>
        <dbReference type="EMBL" id="KQB85804.1"/>
    </source>
</evidence>
<dbReference type="Pfam" id="PF00107">
    <property type="entry name" value="ADH_zinc_N"/>
    <property type="match status" value="1"/>
</dbReference>
<feature type="domain" description="Enoyl reductase (ER)" evidence="4">
    <location>
        <begin position="10"/>
        <end position="298"/>
    </location>
</feature>
<evidence type="ECO:0000259" key="4">
    <source>
        <dbReference type="SMART" id="SM00829"/>
    </source>
</evidence>
<organism evidence="5 6">
    <name type="scientific">Corynebacterium lowii</name>
    <dbReference type="NCBI Taxonomy" id="1544413"/>
    <lineage>
        <taxon>Bacteria</taxon>
        <taxon>Bacillati</taxon>
        <taxon>Actinomycetota</taxon>
        <taxon>Actinomycetes</taxon>
        <taxon>Mycobacteriales</taxon>
        <taxon>Corynebacteriaceae</taxon>
        <taxon>Corynebacterium</taxon>
    </lineage>
</organism>